<evidence type="ECO:0000259" key="1">
    <source>
        <dbReference type="Pfam" id="PF00239"/>
    </source>
</evidence>
<gene>
    <name evidence="2" type="ORF">GCM10007874_58670</name>
</gene>
<protein>
    <recommendedName>
        <fullName evidence="1">Resolvase/invertase-type recombinase catalytic domain-containing protein</fullName>
    </recommendedName>
</protein>
<comment type="caution">
    <text evidence="2">The sequence shown here is derived from an EMBL/GenBank/DDBJ whole genome shotgun (WGS) entry which is preliminary data.</text>
</comment>
<reference evidence="3" key="1">
    <citation type="journal article" date="2019" name="Int. J. Syst. Evol. Microbiol.">
        <title>The Global Catalogue of Microorganisms (GCM) 10K type strain sequencing project: providing services to taxonomists for standard genome sequencing and annotation.</title>
        <authorList>
            <consortium name="The Broad Institute Genomics Platform"/>
            <consortium name="The Broad Institute Genome Sequencing Center for Infectious Disease"/>
            <person name="Wu L."/>
            <person name="Ma J."/>
        </authorList>
    </citation>
    <scope>NUCLEOTIDE SEQUENCE [LARGE SCALE GENOMIC DNA]</scope>
    <source>
        <strain evidence="3">NBRC 101365</strain>
    </source>
</reference>
<feature type="domain" description="Resolvase/invertase-type recombinase catalytic" evidence="1">
    <location>
        <begin position="9"/>
        <end position="75"/>
    </location>
</feature>
<dbReference type="InterPro" id="IPR036162">
    <property type="entry name" value="Resolvase-like_N_sf"/>
</dbReference>
<dbReference type="SUPFAM" id="SSF53041">
    <property type="entry name" value="Resolvase-like"/>
    <property type="match status" value="1"/>
</dbReference>
<accession>A0ABQ6CR93</accession>
<dbReference type="InterPro" id="IPR006119">
    <property type="entry name" value="Resolv_N"/>
</dbReference>
<sequence>MRHSLQGRGTEARLLGSYVEIESGKRSDRPQLLQAIRKAKLTKSRLLIGKIDRLSRNVHFLSGLMESGVHFTAVDMPDAIVCTNPDQESCNIQAHMCMEGCK</sequence>
<name>A0ABQ6CR93_9HYPH</name>
<dbReference type="EMBL" id="BSPC01000066">
    <property type="protein sequence ID" value="GLS22847.1"/>
    <property type="molecule type" value="Genomic_DNA"/>
</dbReference>
<dbReference type="Pfam" id="PF00239">
    <property type="entry name" value="Resolvase"/>
    <property type="match status" value="1"/>
</dbReference>
<dbReference type="Gene3D" id="3.40.50.1390">
    <property type="entry name" value="Resolvase, N-terminal catalytic domain"/>
    <property type="match status" value="1"/>
</dbReference>
<evidence type="ECO:0000313" key="2">
    <source>
        <dbReference type="EMBL" id="GLS22847.1"/>
    </source>
</evidence>
<organism evidence="2 3">
    <name type="scientific">Labrys miyagiensis</name>
    <dbReference type="NCBI Taxonomy" id="346912"/>
    <lineage>
        <taxon>Bacteria</taxon>
        <taxon>Pseudomonadati</taxon>
        <taxon>Pseudomonadota</taxon>
        <taxon>Alphaproteobacteria</taxon>
        <taxon>Hyphomicrobiales</taxon>
        <taxon>Xanthobacteraceae</taxon>
        <taxon>Labrys</taxon>
    </lineage>
</organism>
<proteinExistence type="predicted"/>
<dbReference type="Proteomes" id="UP001156882">
    <property type="component" value="Unassembled WGS sequence"/>
</dbReference>
<evidence type="ECO:0000313" key="3">
    <source>
        <dbReference type="Proteomes" id="UP001156882"/>
    </source>
</evidence>
<keyword evidence="3" id="KW-1185">Reference proteome</keyword>